<dbReference type="AlphaFoldDB" id="X0YFL7"/>
<gene>
    <name evidence="1" type="ORF">S01H1_65253</name>
</gene>
<dbReference type="EMBL" id="BARS01043064">
    <property type="protein sequence ID" value="GAG35621.1"/>
    <property type="molecule type" value="Genomic_DNA"/>
</dbReference>
<evidence type="ECO:0000313" key="1">
    <source>
        <dbReference type="EMBL" id="GAG35621.1"/>
    </source>
</evidence>
<feature type="non-terminal residue" evidence="1">
    <location>
        <position position="1"/>
    </location>
</feature>
<proteinExistence type="predicted"/>
<organism evidence="1">
    <name type="scientific">marine sediment metagenome</name>
    <dbReference type="NCBI Taxonomy" id="412755"/>
    <lineage>
        <taxon>unclassified sequences</taxon>
        <taxon>metagenomes</taxon>
        <taxon>ecological metagenomes</taxon>
    </lineage>
</organism>
<name>X0YFL7_9ZZZZ</name>
<accession>X0YFL7</accession>
<reference evidence="1" key="1">
    <citation type="journal article" date="2014" name="Front. Microbiol.">
        <title>High frequency of phylogenetically diverse reductive dehalogenase-homologous genes in deep subseafloor sedimentary metagenomes.</title>
        <authorList>
            <person name="Kawai M."/>
            <person name="Futagami T."/>
            <person name="Toyoda A."/>
            <person name="Takaki Y."/>
            <person name="Nishi S."/>
            <person name="Hori S."/>
            <person name="Arai W."/>
            <person name="Tsubouchi T."/>
            <person name="Morono Y."/>
            <person name="Uchiyama I."/>
            <person name="Ito T."/>
            <person name="Fujiyama A."/>
            <person name="Inagaki F."/>
            <person name="Takami H."/>
        </authorList>
    </citation>
    <scope>NUCLEOTIDE SEQUENCE</scope>
    <source>
        <strain evidence="1">Expedition CK06-06</strain>
    </source>
</reference>
<protein>
    <submittedName>
        <fullName evidence="1">Uncharacterized protein</fullName>
    </submittedName>
</protein>
<sequence>QQAPAQFAAPPSYNPAPPPLAATPAAAFARTAQISGSPALPIQTAAFPLAPLAAGALATGGRYVAANIGKIAAIAAGLGIGAEVVEAVLDVNKRMTRRRRRRLLTASDVKDITVMAALLGKGSQAFATWLATSQRSR</sequence>
<comment type="caution">
    <text evidence="1">The sequence shown here is derived from an EMBL/GenBank/DDBJ whole genome shotgun (WGS) entry which is preliminary data.</text>
</comment>